<keyword evidence="5" id="KW-1185">Reference proteome</keyword>
<evidence type="ECO:0000313" key="5">
    <source>
        <dbReference type="Proteomes" id="UP001219355"/>
    </source>
</evidence>
<feature type="chain" id="PRO_5042213579" description="GH16 domain-containing protein" evidence="2">
    <location>
        <begin position="23"/>
        <end position="457"/>
    </location>
</feature>
<evidence type="ECO:0000256" key="1">
    <source>
        <dbReference type="SAM" id="MobiDB-lite"/>
    </source>
</evidence>
<organism evidence="4 5">
    <name type="scientific">Emydomyces testavorans</name>
    <dbReference type="NCBI Taxonomy" id="2070801"/>
    <lineage>
        <taxon>Eukaryota</taxon>
        <taxon>Fungi</taxon>
        <taxon>Dikarya</taxon>
        <taxon>Ascomycota</taxon>
        <taxon>Pezizomycotina</taxon>
        <taxon>Eurotiomycetes</taxon>
        <taxon>Eurotiomycetidae</taxon>
        <taxon>Onygenales</taxon>
        <taxon>Nannizziopsiaceae</taxon>
        <taxon>Emydomyces</taxon>
    </lineage>
</organism>
<dbReference type="GO" id="GO:0005975">
    <property type="term" value="P:carbohydrate metabolic process"/>
    <property type="evidence" value="ECO:0007669"/>
    <property type="project" value="InterPro"/>
</dbReference>
<dbReference type="Gene3D" id="2.60.120.200">
    <property type="match status" value="1"/>
</dbReference>
<keyword evidence="2" id="KW-0732">Signal</keyword>
<feature type="compositionally biased region" description="Basic and acidic residues" evidence="1">
    <location>
        <begin position="387"/>
        <end position="405"/>
    </location>
</feature>
<evidence type="ECO:0000259" key="3">
    <source>
        <dbReference type="PROSITE" id="PS51762"/>
    </source>
</evidence>
<dbReference type="EMBL" id="CP120628">
    <property type="protein sequence ID" value="WEW57375.1"/>
    <property type="molecule type" value="Genomic_DNA"/>
</dbReference>
<proteinExistence type="predicted"/>
<dbReference type="InterPro" id="IPR013320">
    <property type="entry name" value="ConA-like_dom_sf"/>
</dbReference>
<dbReference type="PANTHER" id="PTHR38121:SF4">
    <property type="entry name" value="GH16 DOMAIN-CONTAINING PROTEIN-RELATED"/>
    <property type="match status" value="1"/>
</dbReference>
<dbReference type="InterPro" id="IPR000757">
    <property type="entry name" value="Beta-glucanase-like"/>
</dbReference>
<dbReference type="Proteomes" id="UP001219355">
    <property type="component" value="Chromosome 2"/>
</dbReference>
<sequence>MKGYLACISLLGVFLGSLPALADLRKSSFSGNDTTARVKQNNAEPQCDCYVVSGPEPGYFQHYRFFDFRSVPPKEGFEGKKRKHGRKKDRKLKKQPNGLYSLEGHPFSQEWNIQSWSRAGSSNFPLDIVNSVDNVYVTKNNAGSSGESTHLVMRLTRYEDYTSAAEFQTATEDILRCSLRVRLRLYSEDDSGKILPPQPGAVAGIFTYHSETSESDIEILTIDPPTRVHYANQPDWDSTTGEMIPGASDELDVDFPWTEWSEHRLDWFPTQSRWYLNDDLVLEKGYRVPNSPSVIVLNLWSGGGDWSGNMTVGSSVYMGIEWIEVAYNTSGWDFEETNDAHAFSRGSGKRWRERFDIESWKRRWYHKFNKGKGKMGETEGAGDNDDDHDHNHDLDRDTDRDRVGEDDSDYDEDSDREDDEDDFELADRGACSVVCRIDDVDTVGVPEVVWDATRKRR</sequence>
<dbReference type="PROSITE" id="PS51762">
    <property type="entry name" value="GH16_2"/>
    <property type="match status" value="1"/>
</dbReference>
<evidence type="ECO:0000313" key="4">
    <source>
        <dbReference type="EMBL" id="WEW57375.1"/>
    </source>
</evidence>
<dbReference type="SUPFAM" id="SSF49899">
    <property type="entry name" value="Concanavalin A-like lectins/glucanases"/>
    <property type="match status" value="1"/>
</dbReference>
<dbReference type="AlphaFoldDB" id="A0AAF0DF22"/>
<feature type="signal peptide" evidence="2">
    <location>
        <begin position="1"/>
        <end position="22"/>
    </location>
</feature>
<protein>
    <recommendedName>
        <fullName evidence="3">GH16 domain-containing protein</fullName>
    </recommendedName>
</protein>
<feature type="compositionally biased region" description="Acidic residues" evidence="1">
    <location>
        <begin position="406"/>
        <end position="424"/>
    </location>
</feature>
<feature type="compositionally biased region" description="Basic residues" evidence="1">
    <location>
        <begin position="80"/>
        <end position="94"/>
    </location>
</feature>
<name>A0AAF0DF22_9EURO</name>
<reference evidence="4" key="1">
    <citation type="submission" date="2023-03" db="EMBL/GenBank/DDBJ databases">
        <title>Emydomyces testavorans Genome Sequence.</title>
        <authorList>
            <person name="Hoyer L."/>
        </authorList>
    </citation>
    <scope>NUCLEOTIDE SEQUENCE</scope>
    <source>
        <strain evidence="4">16-2883</strain>
    </source>
</reference>
<accession>A0AAF0DF22</accession>
<evidence type="ECO:0000256" key="2">
    <source>
        <dbReference type="SAM" id="SignalP"/>
    </source>
</evidence>
<dbReference type="CDD" id="cd00413">
    <property type="entry name" value="Glyco_hydrolase_16"/>
    <property type="match status" value="1"/>
</dbReference>
<gene>
    <name evidence="4" type="ORF">PRK78_002842</name>
</gene>
<feature type="region of interest" description="Disordered" evidence="1">
    <location>
        <begin position="76"/>
        <end position="97"/>
    </location>
</feature>
<dbReference type="PANTHER" id="PTHR38121">
    <property type="entry name" value="GH16 DOMAIN-CONTAINING PROTEIN"/>
    <property type="match status" value="1"/>
</dbReference>
<dbReference type="GO" id="GO:0004553">
    <property type="term" value="F:hydrolase activity, hydrolyzing O-glycosyl compounds"/>
    <property type="evidence" value="ECO:0007669"/>
    <property type="project" value="InterPro"/>
</dbReference>
<feature type="region of interest" description="Disordered" evidence="1">
    <location>
        <begin position="373"/>
        <end position="424"/>
    </location>
</feature>
<feature type="domain" description="GH16" evidence="3">
    <location>
        <begin position="88"/>
        <end position="331"/>
    </location>
</feature>